<name>A0A921N2K6_9FIRM</name>
<evidence type="ECO:0000313" key="1">
    <source>
        <dbReference type="EMBL" id="HJG97620.1"/>
    </source>
</evidence>
<evidence type="ECO:0000313" key="2">
    <source>
        <dbReference type="Proteomes" id="UP000776700"/>
    </source>
</evidence>
<comment type="caution">
    <text evidence="1">The sequence shown here is derived from an EMBL/GenBank/DDBJ whole genome shotgun (WGS) entry which is preliminary data.</text>
</comment>
<proteinExistence type="predicted"/>
<protein>
    <submittedName>
        <fullName evidence="1">Uncharacterized protein</fullName>
    </submittedName>
</protein>
<reference evidence="1" key="1">
    <citation type="journal article" date="2021" name="PeerJ">
        <title>Extensive microbial diversity within the chicken gut microbiome revealed by metagenomics and culture.</title>
        <authorList>
            <person name="Gilroy R."/>
            <person name="Ravi A."/>
            <person name="Getino M."/>
            <person name="Pursley I."/>
            <person name="Horton D.L."/>
            <person name="Alikhan N.F."/>
            <person name="Baker D."/>
            <person name="Gharbi K."/>
            <person name="Hall N."/>
            <person name="Watson M."/>
            <person name="Adriaenssens E.M."/>
            <person name="Foster-Nyarko E."/>
            <person name="Jarju S."/>
            <person name="Secka A."/>
            <person name="Antonio M."/>
            <person name="Oren A."/>
            <person name="Chaudhuri R.R."/>
            <person name="La Ragione R."/>
            <person name="Hildebrand F."/>
            <person name="Pallen M.J."/>
        </authorList>
    </citation>
    <scope>NUCLEOTIDE SEQUENCE</scope>
    <source>
        <strain evidence="1">1277</strain>
    </source>
</reference>
<dbReference type="AlphaFoldDB" id="A0A921N2K6"/>
<organism evidence="1 2">
    <name type="scientific">Romboutsia timonensis</name>
    <dbReference type="NCBI Taxonomy" id="1776391"/>
    <lineage>
        <taxon>Bacteria</taxon>
        <taxon>Bacillati</taxon>
        <taxon>Bacillota</taxon>
        <taxon>Clostridia</taxon>
        <taxon>Peptostreptococcales</taxon>
        <taxon>Peptostreptococcaceae</taxon>
        <taxon>Romboutsia</taxon>
    </lineage>
</organism>
<reference evidence="1" key="2">
    <citation type="submission" date="2021-09" db="EMBL/GenBank/DDBJ databases">
        <authorList>
            <person name="Gilroy R."/>
        </authorList>
    </citation>
    <scope>NUCLEOTIDE SEQUENCE</scope>
    <source>
        <strain evidence="1">1277</strain>
    </source>
</reference>
<sequence length="630" mass="74784">MKYLFRENNNKAKVNKVLNLYRTLLNRTNNNSRSILLIVPNSITKVNYERLLNIEISEELNITTYISFIKREIIKFWPLITEKCSEIRNEVICPIFIPSSLSEYIIINKVNELRNANGYFQDITGTNRSIANNINNNINKAALALIDFKTIGEKIYLSKKNRDNIMRFSYTHMDETIEYYINTLLENAMIDNSIAIYLYNNYLMNDKRYIQYLSEKFNYIIIDSLESCSNAEVDFINLLSDYTLDTYIYFNEIKDYSVFNNIDMEYIYENIIDNIKNNSDINRERFNINLSDIFLLPTEVKLNESSQLYSEMIDELINKIIELVNNGVSLKDIAIISPVNNTILDYQIKNVLNRNKISIFNTKKNNKIIDYPYSNALVVAACIFYEYEDYIKEEEYITFIETLLDVNRIQAYKIYRNKKYHDGYKEIEKYIISKRKENLKISEFLIKFYIDRMLNLKDGIANVDVCKNIIYESESFIENIKLLNINPKKEEKIFIEVLKNTINDYYRVSDILDLKESESIILTTPYSYISYDINRPIQIWVDIGSNAWNMKIEKDISNLIVLRKSFKEKQIYTNEIEEYYKKYYLYNMIYNLLINAKQVYAYKSEYTVNGYIQESILYSILLKLVSKGEV</sequence>
<dbReference type="EMBL" id="DYUB01000343">
    <property type="protein sequence ID" value="HJG97620.1"/>
    <property type="molecule type" value="Genomic_DNA"/>
</dbReference>
<gene>
    <name evidence="1" type="ORF">K8V90_11010</name>
</gene>
<dbReference type="Proteomes" id="UP000776700">
    <property type="component" value="Unassembled WGS sequence"/>
</dbReference>
<accession>A0A921N2K6</accession>